<keyword evidence="4" id="KW-0472">Membrane</keyword>
<comment type="subcellular location">
    <subcellularLocation>
        <location evidence="1">Membrane</location>
        <topology evidence="1">Peripheral membrane protein</topology>
    </subcellularLocation>
</comment>
<dbReference type="InterPro" id="IPR050384">
    <property type="entry name" value="Endophilin_SH3RF"/>
</dbReference>
<gene>
    <name evidence="9" type="ORF">IEQ34_000849</name>
</gene>
<feature type="coiled-coil region" evidence="6">
    <location>
        <begin position="168"/>
        <end position="259"/>
    </location>
</feature>
<dbReference type="PROSITE" id="PS50002">
    <property type="entry name" value="SH3"/>
    <property type="match status" value="1"/>
</dbReference>
<dbReference type="EMBL" id="JAGFBR010000001">
    <property type="protein sequence ID" value="KAH0471126.1"/>
    <property type="molecule type" value="Genomic_DNA"/>
</dbReference>
<keyword evidence="2 5" id="KW-0728">SH3 domain</keyword>
<dbReference type="Gene3D" id="2.30.30.40">
    <property type="entry name" value="SH3 Domains"/>
    <property type="match status" value="1"/>
</dbReference>
<evidence type="ECO:0000256" key="6">
    <source>
        <dbReference type="SAM" id="Coils"/>
    </source>
</evidence>
<evidence type="ECO:0000256" key="3">
    <source>
        <dbReference type="ARBA" id="ARBA00023054"/>
    </source>
</evidence>
<dbReference type="Proteomes" id="UP000775213">
    <property type="component" value="Unassembled WGS sequence"/>
</dbReference>
<feature type="region of interest" description="Disordered" evidence="7">
    <location>
        <begin position="284"/>
        <end position="314"/>
    </location>
</feature>
<evidence type="ECO:0000256" key="2">
    <source>
        <dbReference type="ARBA" id="ARBA00022443"/>
    </source>
</evidence>
<dbReference type="PANTHER" id="PTHR14167">
    <property type="entry name" value="SH3 DOMAIN-CONTAINING"/>
    <property type="match status" value="1"/>
</dbReference>
<dbReference type="InterPro" id="IPR036028">
    <property type="entry name" value="SH3-like_dom_sf"/>
</dbReference>
<dbReference type="PANTHER" id="PTHR14167:SF81">
    <property type="entry name" value="ENDOPHILIN-A"/>
    <property type="match status" value="1"/>
</dbReference>
<evidence type="ECO:0000256" key="1">
    <source>
        <dbReference type="ARBA" id="ARBA00004170"/>
    </source>
</evidence>
<dbReference type="AlphaFoldDB" id="A0AAV7HR03"/>
<reference evidence="9 10" key="1">
    <citation type="journal article" date="2021" name="Hortic Res">
        <title>Chromosome-scale assembly of the Dendrobium chrysotoxum genome enhances the understanding of orchid evolution.</title>
        <authorList>
            <person name="Zhang Y."/>
            <person name="Zhang G.Q."/>
            <person name="Zhang D."/>
            <person name="Liu X.D."/>
            <person name="Xu X.Y."/>
            <person name="Sun W.H."/>
            <person name="Yu X."/>
            <person name="Zhu X."/>
            <person name="Wang Z.W."/>
            <person name="Zhao X."/>
            <person name="Zhong W.Y."/>
            <person name="Chen H."/>
            <person name="Yin W.L."/>
            <person name="Huang T."/>
            <person name="Niu S.C."/>
            <person name="Liu Z.J."/>
        </authorList>
    </citation>
    <scope>NUCLEOTIDE SEQUENCE [LARGE SCALE GENOMIC DNA]</scope>
    <source>
        <strain evidence="9">Lindl</strain>
    </source>
</reference>
<name>A0AAV7HR03_DENCH</name>
<accession>A0AAV7HR03</accession>
<dbReference type="Pfam" id="PF00018">
    <property type="entry name" value="SH3_1"/>
    <property type="match status" value="1"/>
</dbReference>
<proteinExistence type="predicted"/>
<evidence type="ECO:0000259" key="8">
    <source>
        <dbReference type="PROSITE" id="PS50002"/>
    </source>
</evidence>
<keyword evidence="3 6" id="KW-0175">Coiled coil</keyword>
<evidence type="ECO:0000313" key="10">
    <source>
        <dbReference type="Proteomes" id="UP000775213"/>
    </source>
</evidence>
<comment type="caution">
    <text evidence="9">The sequence shown here is derived from an EMBL/GenBank/DDBJ whole genome shotgun (WGS) entry which is preliminary data.</text>
</comment>
<feature type="domain" description="SH3" evidence="8">
    <location>
        <begin position="331"/>
        <end position="390"/>
    </location>
</feature>
<sequence>MEAFRKLRDQVARQQQAVLKQFGGGSFGSSENISLDEAELRQHHRIEKLYTSTRSCKVSSLLKTMKIVQDMFLMCALTFQHFQRDVVRGLEGYIVTGSKQVEIGNKMAEDSRKYGAENTCTSSNSLTKAAFSFSRARTQMAKEQEHLLRVYGTQVAEPLRALILGAPLEDARHLAQRYGRLHQEAEAQAIEVSKRRAKAKEVPGNIDNISKLEAAETKLEDLKSNMKVLGKEAASAMLSVEVQQQKQTLQRLIAMVEAERIYHQRIVQILEQLEGEMVLERQRVEASPSLASPNRPSPRPVIENQMPPPPSYEEVNGISSSAAIDGSFDSMEFFLGEAMHSFRAESDVELNLSAGDYIVVRKVSGTGWAEGECRGKAGWFPLAHIERRERVLASKILKRFCLGRLSYCFLKQLVSTNIFNFYIKKNSKKVVPNKIRNINMMKSSYKIDYCFKKYIWEIIAIVG</sequence>
<organism evidence="9 10">
    <name type="scientific">Dendrobium chrysotoxum</name>
    <name type="common">Orchid</name>
    <dbReference type="NCBI Taxonomy" id="161865"/>
    <lineage>
        <taxon>Eukaryota</taxon>
        <taxon>Viridiplantae</taxon>
        <taxon>Streptophyta</taxon>
        <taxon>Embryophyta</taxon>
        <taxon>Tracheophyta</taxon>
        <taxon>Spermatophyta</taxon>
        <taxon>Magnoliopsida</taxon>
        <taxon>Liliopsida</taxon>
        <taxon>Asparagales</taxon>
        <taxon>Orchidaceae</taxon>
        <taxon>Epidendroideae</taxon>
        <taxon>Malaxideae</taxon>
        <taxon>Dendrobiinae</taxon>
        <taxon>Dendrobium</taxon>
    </lineage>
</organism>
<protein>
    <recommendedName>
        <fullName evidence="8">SH3 domain-containing protein</fullName>
    </recommendedName>
</protein>
<dbReference type="InterPro" id="IPR001452">
    <property type="entry name" value="SH3_domain"/>
</dbReference>
<dbReference type="SUPFAM" id="SSF50044">
    <property type="entry name" value="SH3-domain"/>
    <property type="match status" value="1"/>
</dbReference>
<dbReference type="Gene3D" id="1.20.1270.60">
    <property type="entry name" value="Arfaptin homology (AH) domain/BAR domain"/>
    <property type="match status" value="1"/>
</dbReference>
<dbReference type="SMART" id="SM00326">
    <property type="entry name" value="SH3"/>
    <property type="match status" value="1"/>
</dbReference>
<evidence type="ECO:0000256" key="4">
    <source>
        <dbReference type="ARBA" id="ARBA00023136"/>
    </source>
</evidence>
<evidence type="ECO:0000313" key="9">
    <source>
        <dbReference type="EMBL" id="KAH0471126.1"/>
    </source>
</evidence>
<evidence type="ECO:0000256" key="5">
    <source>
        <dbReference type="PROSITE-ProRule" id="PRU00192"/>
    </source>
</evidence>
<evidence type="ECO:0000256" key="7">
    <source>
        <dbReference type="SAM" id="MobiDB-lite"/>
    </source>
</evidence>
<keyword evidence="10" id="KW-1185">Reference proteome</keyword>
<dbReference type="InterPro" id="IPR027267">
    <property type="entry name" value="AH/BAR_dom_sf"/>
</dbReference>
<dbReference type="SUPFAM" id="SSF103657">
    <property type="entry name" value="BAR/IMD domain-like"/>
    <property type="match status" value="1"/>
</dbReference>